<keyword evidence="1" id="KW-0812">Transmembrane</keyword>
<proteinExistence type="predicted"/>
<evidence type="ECO:0000256" key="1">
    <source>
        <dbReference type="SAM" id="Phobius"/>
    </source>
</evidence>
<protein>
    <submittedName>
        <fullName evidence="2">Uncharacterized protein</fullName>
    </submittedName>
</protein>
<dbReference type="EMBL" id="DTBE01000065">
    <property type="protein sequence ID" value="HGQ59563.1"/>
    <property type="molecule type" value="Genomic_DNA"/>
</dbReference>
<name>A0A7J3KFI9_STAMA</name>
<dbReference type="AlphaFoldDB" id="A0A7J3KFI9"/>
<accession>A0A7J3KFI9</accession>
<keyword evidence="1" id="KW-1133">Transmembrane helix</keyword>
<organism evidence="2">
    <name type="scientific">Staphylothermus marinus</name>
    <dbReference type="NCBI Taxonomy" id="2280"/>
    <lineage>
        <taxon>Archaea</taxon>
        <taxon>Thermoproteota</taxon>
        <taxon>Thermoprotei</taxon>
        <taxon>Desulfurococcales</taxon>
        <taxon>Desulfurococcaceae</taxon>
        <taxon>Staphylothermus</taxon>
    </lineage>
</organism>
<comment type="caution">
    <text evidence="2">The sequence shown here is derived from an EMBL/GenBank/DDBJ whole genome shotgun (WGS) entry which is preliminary data.</text>
</comment>
<gene>
    <name evidence="2" type="ORF">ENU09_02455</name>
</gene>
<feature type="transmembrane region" description="Helical" evidence="1">
    <location>
        <begin position="6"/>
        <end position="35"/>
    </location>
</feature>
<evidence type="ECO:0000313" key="2">
    <source>
        <dbReference type="EMBL" id="HGQ59563.1"/>
    </source>
</evidence>
<reference evidence="2" key="1">
    <citation type="journal article" date="2020" name="mSystems">
        <title>Genome- and Community-Level Interaction Insights into Carbon Utilization and Element Cycling Functions of Hydrothermarchaeota in Hydrothermal Sediment.</title>
        <authorList>
            <person name="Zhou Z."/>
            <person name="Liu Y."/>
            <person name="Xu W."/>
            <person name="Pan J."/>
            <person name="Luo Z.H."/>
            <person name="Li M."/>
        </authorList>
    </citation>
    <scope>NUCLEOTIDE SEQUENCE [LARGE SCALE GENOMIC DNA]</scope>
    <source>
        <strain evidence="2">SpSt-638</strain>
    </source>
</reference>
<sequence>MRNYFYLFISISSVFIEVLLVLITIYMYIYIYVIIKAYIYKFIFNTRILLSKLPLDLKKRLISDYDNYLTNVIDDLNPFKLILLLKNILIKRGLRVA</sequence>
<keyword evidence="1" id="KW-0472">Membrane</keyword>